<feature type="compositionally biased region" description="Low complexity" evidence="1">
    <location>
        <begin position="374"/>
        <end position="386"/>
    </location>
</feature>
<evidence type="ECO:0000313" key="4">
    <source>
        <dbReference type="EMBL" id="VWM02358.1"/>
    </source>
</evidence>
<evidence type="ECO:0000256" key="1">
    <source>
        <dbReference type="SAM" id="MobiDB-lite"/>
    </source>
</evidence>
<dbReference type="RefSeq" id="WP_193228242.1">
    <property type="nucleotide sequence ID" value="NZ_CAAKNU010000060.1"/>
</dbReference>
<feature type="transmembrane region" description="Helical" evidence="2">
    <location>
        <begin position="265"/>
        <end position="287"/>
    </location>
</feature>
<feature type="transmembrane region" description="Helical" evidence="2">
    <location>
        <begin position="198"/>
        <end position="219"/>
    </location>
</feature>
<keyword evidence="5" id="KW-1185">Reference proteome</keyword>
<feature type="region of interest" description="Disordered" evidence="1">
    <location>
        <begin position="374"/>
        <end position="441"/>
    </location>
</feature>
<dbReference type="Proteomes" id="UP000361836">
    <property type="component" value="Unassembled WGS sequence"/>
</dbReference>
<dbReference type="InterPro" id="IPR026870">
    <property type="entry name" value="Zinc_ribbon_dom"/>
</dbReference>
<evidence type="ECO:0000313" key="5">
    <source>
        <dbReference type="Proteomes" id="UP000361836"/>
    </source>
</evidence>
<evidence type="ECO:0000259" key="3">
    <source>
        <dbReference type="Pfam" id="PF13240"/>
    </source>
</evidence>
<sequence>MFCSQCGAPMGDNDKFCGVCGAPNTAAPRAAASASQPQFQPQPFVAPQPVMNVPKGCMTQAFNDMIKVPGALVRVCQIAFLPALICVVSVLVLFIPVTGGIAAAIGFLLAYVASVCGAGFAIEWGRDLLLKDDDGMERPLLRSTSFGLGIFSSVITGVLEFIAAIPVIGGVLSVIESTVIGAVGSYYFYGSSGLESTLIASMGWLVFALFVSFVLGIFFRMFGDAAVMHFAVAGRMESAFSLKKVWKPYKANLGKLFCASILPEVLTGIVSNIIMGVFTVIFGFFAALGLSSYGYYGYYSPSGLEAIFRGGGIVLILFLMITAFVSVFFIVFGKMLKYRAVGYWAARHASEWADEDADDVLTFVLPGEKKPAPAGFNPTAATGTAPTPAPAPAPVPATEPAPAPAPAPEPEATPTESDWAAVATPADESGEAPADENNQTE</sequence>
<dbReference type="Pfam" id="PF13240">
    <property type="entry name" value="Zn_Ribbon_1"/>
    <property type="match status" value="1"/>
</dbReference>
<feature type="transmembrane region" description="Helical" evidence="2">
    <location>
        <begin position="101"/>
        <end position="125"/>
    </location>
</feature>
<feature type="transmembrane region" description="Helical" evidence="2">
    <location>
        <begin position="146"/>
        <end position="168"/>
    </location>
</feature>
<feature type="transmembrane region" description="Helical" evidence="2">
    <location>
        <begin position="71"/>
        <end position="95"/>
    </location>
</feature>
<dbReference type="AlphaFoldDB" id="A0A5K1JEI6"/>
<reference evidence="4 5" key="1">
    <citation type="submission" date="2019-10" db="EMBL/GenBank/DDBJ databases">
        <authorList>
            <person name="Wolf R A."/>
        </authorList>
    </citation>
    <scope>NUCLEOTIDE SEQUENCE [LARGE SCALE GENOMIC DNA]</scope>
    <source>
        <strain evidence="4">Collinsella_aerofaciens_MC2</strain>
    </source>
</reference>
<gene>
    <name evidence="4" type="ORF">KCJAJFAP_01117</name>
</gene>
<keyword evidence="2" id="KW-0472">Membrane</keyword>
<dbReference type="EMBL" id="CABWIE010000036">
    <property type="protein sequence ID" value="VWM02358.1"/>
    <property type="molecule type" value="Genomic_DNA"/>
</dbReference>
<protein>
    <recommendedName>
        <fullName evidence="3">Zinc-ribbon domain-containing protein</fullName>
    </recommendedName>
</protein>
<evidence type="ECO:0000256" key="2">
    <source>
        <dbReference type="SAM" id="Phobius"/>
    </source>
</evidence>
<keyword evidence="2" id="KW-1133">Transmembrane helix</keyword>
<feature type="transmembrane region" description="Helical" evidence="2">
    <location>
        <begin position="307"/>
        <end position="332"/>
    </location>
</feature>
<organism evidence="4 5">
    <name type="scientific">Collinsella aerofaciens</name>
    <dbReference type="NCBI Taxonomy" id="74426"/>
    <lineage>
        <taxon>Bacteria</taxon>
        <taxon>Bacillati</taxon>
        <taxon>Actinomycetota</taxon>
        <taxon>Coriobacteriia</taxon>
        <taxon>Coriobacteriales</taxon>
        <taxon>Coriobacteriaceae</taxon>
        <taxon>Collinsella</taxon>
    </lineage>
</organism>
<keyword evidence="2" id="KW-0812">Transmembrane</keyword>
<name>A0A5K1JEI6_9ACTN</name>
<feature type="compositionally biased region" description="Pro residues" evidence="1">
    <location>
        <begin position="387"/>
        <end position="411"/>
    </location>
</feature>
<proteinExistence type="predicted"/>
<feature type="domain" description="Zinc-ribbon" evidence="3">
    <location>
        <begin position="2"/>
        <end position="23"/>
    </location>
</feature>
<accession>A0A5K1JEI6</accession>